<proteinExistence type="predicted"/>
<feature type="compositionally biased region" description="Low complexity" evidence="1">
    <location>
        <begin position="190"/>
        <end position="226"/>
    </location>
</feature>
<feature type="region of interest" description="Disordered" evidence="1">
    <location>
        <begin position="175"/>
        <end position="251"/>
    </location>
</feature>
<dbReference type="InterPro" id="IPR011993">
    <property type="entry name" value="PH-like_dom_sf"/>
</dbReference>
<feature type="domain" description="GRAM" evidence="2">
    <location>
        <begin position="44"/>
        <end position="112"/>
    </location>
</feature>
<dbReference type="AlphaFoldDB" id="A0A8J6APW3"/>
<accession>A0A8J6APW3</accession>
<evidence type="ECO:0000256" key="1">
    <source>
        <dbReference type="SAM" id="MobiDB-lite"/>
    </source>
</evidence>
<dbReference type="SMART" id="SM00568">
    <property type="entry name" value="GRAM"/>
    <property type="match status" value="1"/>
</dbReference>
<sequence>MEAFLTRVKDQLTSASDQLVNATAQGMLVVQKGINVTNSEPPHVTFQRNFNLPPSEVPAFEYACRMVSEKKVYLRGVLYISQNFFAFQAATPFQSYRISVPLAEVTSVQWTPQRTLLVETEKNFTLEMGEFSIATHPFDKLWSAWQQICLRKSAGLPVHISVPAPQQEEVHIEAEAKPEAAEPVDEEPIPEVTTAEEPTVEPTVEPEQPTEEPAPAVVPAPVISAPAPAPVDAQVHSEEEEEEEEEEMVAV</sequence>
<dbReference type="EMBL" id="JAHDYR010000066">
    <property type="protein sequence ID" value="KAG9390118.1"/>
    <property type="molecule type" value="Genomic_DNA"/>
</dbReference>
<gene>
    <name evidence="3" type="ORF">J8273_8156</name>
</gene>
<evidence type="ECO:0000259" key="2">
    <source>
        <dbReference type="SMART" id="SM00568"/>
    </source>
</evidence>
<dbReference type="Gene3D" id="2.30.29.30">
    <property type="entry name" value="Pleckstrin-homology domain (PH domain)/Phosphotyrosine-binding domain (PTB)"/>
    <property type="match status" value="1"/>
</dbReference>
<evidence type="ECO:0000313" key="4">
    <source>
        <dbReference type="Proteomes" id="UP000717585"/>
    </source>
</evidence>
<evidence type="ECO:0000313" key="3">
    <source>
        <dbReference type="EMBL" id="KAG9390118.1"/>
    </source>
</evidence>
<comment type="caution">
    <text evidence="3">The sequence shown here is derived from an EMBL/GenBank/DDBJ whole genome shotgun (WGS) entry which is preliminary data.</text>
</comment>
<keyword evidence="4" id="KW-1185">Reference proteome</keyword>
<protein>
    <recommendedName>
        <fullName evidence="2">GRAM domain-containing protein</fullName>
    </recommendedName>
</protein>
<dbReference type="Pfam" id="PF02893">
    <property type="entry name" value="GRAM"/>
    <property type="match status" value="1"/>
</dbReference>
<reference evidence="3" key="1">
    <citation type="submission" date="2021-05" db="EMBL/GenBank/DDBJ databases">
        <title>A free-living protist that lacks canonical eukaryotic 1 DNA replication and segregation systems.</title>
        <authorList>
            <person name="Salas-Leiva D.E."/>
            <person name="Tromer E.C."/>
            <person name="Curtis B.A."/>
            <person name="Jerlstrom-Hultqvist J."/>
            <person name="Kolisko M."/>
            <person name="Yi Z."/>
            <person name="Salas-Leiva J.S."/>
            <person name="Gallot-Lavallee L."/>
            <person name="Kops G.J.P.L."/>
            <person name="Archibald J.M."/>
            <person name="Simpson A.G.B."/>
            <person name="Roger A.J."/>
        </authorList>
    </citation>
    <scope>NUCLEOTIDE SEQUENCE</scope>
    <source>
        <strain evidence="3">BICM</strain>
    </source>
</reference>
<feature type="compositionally biased region" description="Acidic residues" evidence="1">
    <location>
        <begin position="238"/>
        <end position="251"/>
    </location>
</feature>
<dbReference type="Proteomes" id="UP000717585">
    <property type="component" value="Unassembled WGS sequence"/>
</dbReference>
<organism evidence="3 4">
    <name type="scientific">Carpediemonas membranifera</name>
    <dbReference type="NCBI Taxonomy" id="201153"/>
    <lineage>
        <taxon>Eukaryota</taxon>
        <taxon>Metamonada</taxon>
        <taxon>Carpediemonas-like organisms</taxon>
        <taxon>Carpediemonas</taxon>
    </lineage>
</organism>
<name>A0A8J6APW3_9EUKA</name>
<dbReference type="InterPro" id="IPR004182">
    <property type="entry name" value="GRAM"/>
</dbReference>